<keyword evidence="8" id="KW-0328">Glycosyltransferase</keyword>
<dbReference type="GO" id="GO:0046917">
    <property type="term" value="F:triphosphoribosyl-dephospho-CoA synthase activity"/>
    <property type="evidence" value="ECO:0007669"/>
    <property type="project" value="UniProtKB-UniRule"/>
</dbReference>
<evidence type="ECO:0000256" key="7">
    <source>
        <dbReference type="HAMAP-Rule" id="MF_00397"/>
    </source>
</evidence>
<sequence>MQKISKTFSTEGVDISLKALLQAREDRAFLQQQLLAKHQQTLLSFTLTAVGGVKKNELYDYLFAKGLENLTACFNRLNIKPIEALIRPLETGHEALFVLPIEAVTLKSEMIALEDSSPLSRLWDFDVIDKNGKLLSRAEFDFPPRSCLLCEQEAKVCARHRTHTIDEILAEMQNRAQAVYFAERIAELAYKALLKEVYLSPKPGLVDLENNGSHQDMTVQTFEQSAEALRPYFMQFVLKGMATYKADISQILSQIRPLGMLAEKAMYQATQNVNTHKGAIFAFGLVCTAIGRLYAQNKPYDVTAICHLVAEMTQGICGELKHYQKDQPLTAGVRFYQQYGLTGARGEAESGFTLVQQALAMLQSHQDKSFEHQLQIALLFFMQHNQDTNVVNRAGMSGLSFVQTEAVKRLENKEILQNATALTQSLRELDQACVKQNISCGGSADLVALTVFFLSL</sequence>
<keyword evidence="2 7" id="KW-0808">Transferase</keyword>
<proteinExistence type="inferred from homology"/>
<dbReference type="EC" id="2.4.2.52" evidence="7"/>
<evidence type="ECO:0000256" key="1">
    <source>
        <dbReference type="ARBA" id="ARBA00001210"/>
    </source>
</evidence>
<keyword evidence="5 7" id="KW-0067">ATP-binding</keyword>
<dbReference type="RefSeq" id="WP_111402322.1">
    <property type="nucleotide sequence ID" value="NZ_QEPN01000002.1"/>
</dbReference>
<name>A0A369YJC1_9PAST</name>
<dbReference type="GO" id="GO:0005524">
    <property type="term" value="F:ATP binding"/>
    <property type="evidence" value="ECO:0007669"/>
    <property type="project" value="UniProtKB-KW"/>
</dbReference>
<dbReference type="PANTHER" id="PTHR30201:SF2">
    <property type="entry name" value="2-(5''-TRIPHOSPHORIBOSYL)-3'-DEPHOSPHOCOENZYME-A SYNTHASE"/>
    <property type="match status" value="1"/>
</dbReference>
<dbReference type="InterPro" id="IPR005551">
    <property type="entry name" value="CitX"/>
</dbReference>
<dbReference type="PANTHER" id="PTHR30201">
    <property type="entry name" value="TRIPHOSPHORIBOSYL-DEPHOSPHO-COA SYNTHASE"/>
    <property type="match status" value="1"/>
</dbReference>
<dbReference type="InterPro" id="IPR002736">
    <property type="entry name" value="CitG"/>
</dbReference>
<dbReference type="GO" id="GO:0016757">
    <property type="term" value="F:glycosyltransferase activity"/>
    <property type="evidence" value="ECO:0007669"/>
    <property type="project" value="UniProtKB-KW"/>
</dbReference>
<dbReference type="Gene3D" id="1.10.4200.10">
    <property type="entry name" value="Triphosphoribosyl-dephospho-CoA protein"/>
    <property type="match status" value="1"/>
</dbReference>
<dbReference type="EMBL" id="QEPN01000002">
    <property type="protein sequence ID" value="RDE73204.1"/>
    <property type="molecule type" value="Genomic_DNA"/>
</dbReference>
<dbReference type="Pfam" id="PF03802">
    <property type="entry name" value="CitX"/>
    <property type="match status" value="1"/>
</dbReference>
<evidence type="ECO:0000256" key="3">
    <source>
        <dbReference type="ARBA" id="ARBA00022695"/>
    </source>
</evidence>
<dbReference type="InterPro" id="IPR017551">
    <property type="entry name" value="TriPribosyl-deP-CoA_syn_CitG"/>
</dbReference>
<dbReference type="Pfam" id="PF01874">
    <property type="entry name" value="CitG"/>
    <property type="match status" value="1"/>
</dbReference>
<evidence type="ECO:0000256" key="4">
    <source>
        <dbReference type="ARBA" id="ARBA00022741"/>
    </source>
</evidence>
<comment type="similarity">
    <text evidence="7">Belongs to the CitG/MdcB family.</text>
</comment>
<dbReference type="HAMAP" id="MF_00397">
    <property type="entry name" value="CitG"/>
    <property type="match status" value="1"/>
</dbReference>
<keyword evidence="4 7" id="KW-0547">Nucleotide-binding</keyword>
<organism evidence="8 9">
    <name type="scientific">Haemophilus sputorum</name>
    <dbReference type="NCBI Taxonomy" id="1078480"/>
    <lineage>
        <taxon>Bacteria</taxon>
        <taxon>Pseudomonadati</taxon>
        <taxon>Pseudomonadota</taxon>
        <taxon>Gammaproteobacteria</taxon>
        <taxon>Pasteurellales</taxon>
        <taxon>Pasteurellaceae</taxon>
        <taxon>Haemophilus</taxon>
    </lineage>
</organism>
<comment type="caution">
    <text evidence="8">The sequence shown here is derived from an EMBL/GenBank/DDBJ whole genome shotgun (WGS) entry which is preliminary data.</text>
</comment>
<evidence type="ECO:0000313" key="9">
    <source>
        <dbReference type="Proteomes" id="UP000253872"/>
    </source>
</evidence>
<dbReference type="GO" id="GO:0050519">
    <property type="term" value="F:holo-citrate lyase synthase activity"/>
    <property type="evidence" value="ECO:0007669"/>
    <property type="project" value="UniProtKB-EC"/>
</dbReference>
<evidence type="ECO:0000313" key="8">
    <source>
        <dbReference type="EMBL" id="RDE73204.1"/>
    </source>
</evidence>
<dbReference type="AlphaFoldDB" id="A0A369YJC1"/>
<dbReference type="Proteomes" id="UP000253872">
    <property type="component" value="Unassembled WGS sequence"/>
</dbReference>
<dbReference type="NCBIfam" id="TIGR03125">
    <property type="entry name" value="citrate_citG"/>
    <property type="match status" value="1"/>
</dbReference>
<protein>
    <recommendedName>
        <fullName evidence="7">Probable 2-(5''-triphosphoribosyl)-3'-dephosphocoenzyme-A synthase</fullName>
        <shortName evidence="7">2-(5''-triphosphoribosyl)-3'-dephospho-CoA synthase</shortName>
        <ecNumber evidence="7">2.4.2.52</ecNumber>
    </recommendedName>
</protein>
<dbReference type="STRING" id="1035839.GCA_000238795_00362"/>
<evidence type="ECO:0000256" key="2">
    <source>
        <dbReference type="ARBA" id="ARBA00022679"/>
    </source>
</evidence>
<comment type="catalytic activity">
    <reaction evidence="1 7">
        <text>3'-dephospho-CoA + ATP = 2'-(5''-triphospho-alpha-D-ribosyl)-3'-dephospho-CoA + adenine</text>
        <dbReference type="Rhea" id="RHEA:15117"/>
        <dbReference type="ChEBI" id="CHEBI:16708"/>
        <dbReference type="ChEBI" id="CHEBI:30616"/>
        <dbReference type="ChEBI" id="CHEBI:57328"/>
        <dbReference type="ChEBI" id="CHEBI:61378"/>
        <dbReference type="EC" id="2.4.2.52"/>
    </reaction>
</comment>
<comment type="catalytic activity">
    <reaction evidence="6">
        <text>apo-[citrate lyase ACP] + 2'-(5''-triphospho-alpha-D-ribosyl)-3'-dephospho-CoA = holo-[citrate lyase ACP] + diphosphate</text>
        <dbReference type="Rhea" id="RHEA:16333"/>
        <dbReference type="Rhea" id="RHEA-COMP:10157"/>
        <dbReference type="Rhea" id="RHEA-COMP:10158"/>
        <dbReference type="ChEBI" id="CHEBI:29999"/>
        <dbReference type="ChEBI" id="CHEBI:33019"/>
        <dbReference type="ChEBI" id="CHEBI:61378"/>
        <dbReference type="ChEBI" id="CHEBI:82683"/>
        <dbReference type="EC" id="2.7.7.61"/>
    </reaction>
</comment>
<keyword evidence="3" id="KW-0548">Nucleotidyltransferase</keyword>
<accession>A0A369YJC1</accession>
<dbReference type="GO" id="GO:0051191">
    <property type="term" value="P:prosthetic group biosynthetic process"/>
    <property type="evidence" value="ECO:0007669"/>
    <property type="project" value="InterPro"/>
</dbReference>
<evidence type="ECO:0000256" key="6">
    <source>
        <dbReference type="ARBA" id="ARBA00048574"/>
    </source>
</evidence>
<reference evidence="8 9" key="1">
    <citation type="submission" date="2018-05" db="EMBL/GenBank/DDBJ databases">
        <title>Draft Genome Sequences for a Diverse set of 7 Haemophilus Species.</title>
        <authorList>
            <person name="Nichols M."/>
            <person name="Topaz N."/>
            <person name="Wang X."/>
            <person name="Wang X."/>
            <person name="Boxrud D."/>
        </authorList>
    </citation>
    <scope>NUCLEOTIDE SEQUENCE [LARGE SCALE GENOMIC DNA]</scope>
    <source>
        <strain evidence="8 9">C2002001239</strain>
    </source>
</reference>
<evidence type="ECO:0000256" key="5">
    <source>
        <dbReference type="ARBA" id="ARBA00022840"/>
    </source>
</evidence>
<gene>
    <name evidence="7 8" type="primary">citG</name>
    <name evidence="8" type="ORF">DPV93_03695</name>
</gene>
<dbReference type="NCBIfam" id="TIGR03124">
    <property type="entry name" value="citrate_citX"/>
    <property type="match status" value="1"/>
</dbReference>